<dbReference type="InterPro" id="IPR001283">
    <property type="entry name" value="CRISP-related"/>
</dbReference>
<dbReference type="EMBL" id="CAJPVJ010005726">
    <property type="protein sequence ID" value="CAG2169776.1"/>
    <property type="molecule type" value="Genomic_DNA"/>
</dbReference>
<dbReference type="AlphaFoldDB" id="A0A7R9M2Y1"/>
<accession>A0A7R9M2Y1</accession>
<dbReference type="Pfam" id="PF00188">
    <property type="entry name" value="CAP"/>
    <property type="match status" value="1"/>
</dbReference>
<dbReference type="InterPro" id="IPR014044">
    <property type="entry name" value="CAP_dom"/>
</dbReference>
<keyword evidence="4" id="KW-1185">Reference proteome</keyword>
<dbReference type="InterPro" id="IPR018244">
    <property type="entry name" value="Allrgn_V5/Tpx1_CS"/>
</dbReference>
<evidence type="ECO:0000259" key="2">
    <source>
        <dbReference type="SMART" id="SM00198"/>
    </source>
</evidence>
<evidence type="ECO:0000313" key="3">
    <source>
        <dbReference type="EMBL" id="CAD7652589.1"/>
    </source>
</evidence>
<dbReference type="Proteomes" id="UP000728032">
    <property type="component" value="Unassembled WGS sequence"/>
</dbReference>
<evidence type="ECO:0000256" key="1">
    <source>
        <dbReference type="SAM" id="MobiDB-lite"/>
    </source>
</evidence>
<dbReference type="PANTHER" id="PTHR10334">
    <property type="entry name" value="CYSTEINE-RICH SECRETORY PROTEIN-RELATED"/>
    <property type="match status" value="1"/>
</dbReference>
<name>A0A7R9M2Y1_9ACAR</name>
<dbReference type="PROSITE" id="PS01009">
    <property type="entry name" value="CRISP_1"/>
    <property type="match status" value="1"/>
</dbReference>
<protein>
    <recommendedName>
        <fullName evidence="2">SCP domain-containing protein</fullName>
    </recommendedName>
</protein>
<gene>
    <name evidence="3" type="ORF">ONB1V03_LOCUS9250</name>
</gene>
<feature type="domain" description="SCP" evidence="2">
    <location>
        <begin position="102"/>
        <end position="219"/>
    </location>
</feature>
<dbReference type="GO" id="GO:0005576">
    <property type="term" value="C:extracellular region"/>
    <property type="evidence" value="ECO:0007669"/>
    <property type="project" value="InterPro"/>
</dbReference>
<evidence type="ECO:0000313" key="4">
    <source>
        <dbReference type="Proteomes" id="UP000728032"/>
    </source>
</evidence>
<organism evidence="3">
    <name type="scientific">Oppiella nova</name>
    <dbReference type="NCBI Taxonomy" id="334625"/>
    <lineage>
        <taxon>Eukaryota</taxon>
        <taxon>Metazoa</taxon>
        <taxon>Ecdysozoa</taxon>
        <taxon>Arthropoda</taxon>
        <taxon>Chelicerata</taxon>
        <taxon>Arachnida</taxon>
        <taxon>Acari</taxon>
        <taxon>Acariformes</taxon>
        <taxon>Sarcoptiformes</taxon>
        <taxon>Oribatida</taxon>
        <taxon>Brachypylina</taxon>
        <taxon>Oppioidea</taxon>
        <taxon>Oppiidae</taxon>
        <taxon>Oppiella</taxon>
    </lineage>
</organism>
<feature type="compositionally biased region" description="Gly residues" evidence="1">
    <location>
        <begin position="68"/>
        <end position="89"/>
    </location>
</feature>
<reference evidence="3" key="1">
    <citation type="submission" date="2020-11" db="EMBL/GenBank/DDBJ databases">
        <authorList>
            <person name="Tran Van P."/>
        </authorList>
    </citation>
    <scope>NUCLEOTIDE SEQUENCE</scope>
</reference>
<feature type="region of interest" description="Disordered" evidence="1">
    <location>
        <begin position="27"/>
        <end position="95"/>
    </location>
</feature>
<dbReference type="OrthoDB" id="414826at2759"/>
<feature type="non-terminal residue" evidence="3">
    <location>
        <position position="1"/>
    </location>
</feature>
<dbReference type="EMBL" id="OC920551">
    <property type="protein sequence ID" value="CAD7652589.1"/>
    <property type="molecule type" value="Genomic_DNA"/>
</dbReference>
<dbReference type="Gene3D" id="3.40.33.10">
    <property type="entry name" value="CAP"/>
    <property type="match status" value="1"/>
</dbReference>
<dbReference type="SUPFAM" id="SSF55797">
    <property type="entry name" value="PR-1-like"/>
    <property type="match status" value="1"/>
</dbReference>
<sequence>MAAKQWPRVKLLDRDDEHLSVDHCLLGTPRPRDPEVSGQGGWTWTWSGNDQNNGLQDGWVWPDNGPQGSAGGSAGFPSGGNDLGPGSGSNTGTTVPVETTQAWLDECLKRVNEIRAKHQSPPYALDNSLVNYAKNRCPVADAGHLPWKIGDPGENIAQGYGAQPGVINPVDFNSCAAVMDYWASEEKDYDYAGHGQANRGVVGHFTALVWKESTKIGCA</sequence>
<dbReference type="InterPro" id="IPR035940">
    <property type="entry name" value="CAP_sf"/>
</dbReference>
<dbReference type="SMART" id="SM00198">
    <property type="entry name" value="SCP"/>
    <property type="match status" value="1"/>
</dbReference>
<proteinExistence type="predicted"/>